<evidence type="ECO:0000256" key="7">
    <source>
        <dbReference type="ARBA" id="ARBA00022723"/>
    </source>
</evidence>
<dbReference type="GO" id="GO:0000287">
    <property type="term" value="F:magnesium ion binding"/>
    <property type="evidence" value="ECO:0007669"/>
    <property type="project" value="UniProtKB-UniRule"/>
</dbReference>
<dbReference type="GO" id="GO:0005737">
    <property type="term" value="C:cytoplasm"/>
    <property type="evidence" value="ECO:0007669"/>
    <property type="project" value="UniProtKB-SubCell"/>
</dbReference>
<dbReference type="GO" id="GO:0004523">
    <property type="term" value="F:RNA-DNA hybrid ribonuclease activity"/>
    <property type="evidence" value="ECO:0007669"/>
    <property type="project" value="UniProtKB-UniRule"/>
</dbReference>
<evidence type="ECO:0000259" key="12">
    <source>
        <dbReference type="PROSITE" id="PS50879"/>
    </source>
</evidence>
<feature type="binding site" evidence="11">
    <location>
        <position position="12"/>
    </location>
    <ligand>
        <name>Mg(2+)</name>
        <dbReference type="ChEBI" id="CHEBI:18420"/>
        <label>1</label>
    </ligand>
</feature>
<dbReference type="GO" id="GO:0043137">
    <property type="term" value="P:DNA replication, removal of RNA primer"/>
    <property type="evidence" value="ECO:0007669"/>
    <property type="project" value="TreeGrafter"/>
</dbReference>
<evidence type="ECO:0000313" key="13">
    <source>
        <dbReference type="EMBL" id="HDX30253.1"/>
    </source>
</evidence>
<name>A0A7C1FIT8_9CHLR</name>
<dbReference type="PANTHER" id="PTHR10642:SF26">
    <property type="entry name" value="RIBONUCLEASE H1"/>
    <property type="match status" value="1"/>
</dbReference>
<comment type="cofactor">
    <cofactor evidence="11">
        <name>Mg(2+)</name>
        <dbReference type="ChEBI" id="CHEBI:18420"/>
    </cofactor>
    <text evidence="11">Binds 1 Mg(2+) ion per subunit. May bind a second metal ion at a regulatory site, or after substrate binding.</text>
</comment>
<dbReference type="GO" id="GO:0003676">
    <property type="term" value="F:nucleic acid binding"/>
    <property type="evidence" value="ECO:0007669"/>
    <property type="project" value="InterPro"/>
</dbReference>
<dbReference type="EC" id="3.1.26.4" evidence="5 11"/>
<proteinExistence type="inferred from homology"/>
<dbReference type="CDD" id="cd09278">
    <property type="entry name" value="RNase_HI_prokaryote_like"/>
    <property type="match status" value="1"/>
</dbReference>
<dbReference type="SUPFAM" id="SSF53098">
    <property type="entry name" value="Ribonuclease H-like"/>
    <property type="match status" value="1"/>
</dbReference>
<feature type="binding site" evidence="11">
    <location>
        <position position="72"/>
    </location>
    <ligand>
        <name>Mg(2+)</name>
        <dbReference type="ChEBI" id="CHEBI:18420"/>
        <label>1</label>
    </ligand>
</feature>
<dbReference type="InterPro" id="IPR050092">
    <property type="entry name" value="RNase_H"/>
</dbReference>
<evidence type="ECO:0000256" key="9">
    <source>
        <dbReference type="ARBA" id="ARBA00022801"/>
    </source>
</evidence>
<dbReference type="InterPro" id="IPR022892">
    <property type="entry name" value="RNaseHI"/>
</dbReference>
<organism evidence="13">
    <name type="scientific">Caldilinea aerophila</name>
    <dbReference type="NCBI Taxonomy" id="133453"/>
    <lineage>
        <taxon>Bacteria</taxon>
        <taxon>Bacillati</taxon>
        <taxon>Chloroflexota</taxon>
        <taxon>Caldilineae</taxon>
        <taxon>Caldilineales</taxon>
        <taxon>Caldilineaceae</taxon>
        <taxon>Caldilinea</taxon>
    </lineage>
</organism>
<dbReference type="AlphaFoldDB" id="A0A7C1FIT8"/>
<keyword evidence="9 11" id="KW-0378">Hydrolase</keyword>
<evidence type="ECO:0000256" key="8">
    <source>
        <dbReference type="ARBA" id="ARBA00022759"/>
    </source>
</evidence>
<comment type="subcellular location">
    <subcellularLocation>
        <location evidence="11">Cytoplasm</location>
    </subcellularLocation>
</comment>
<keyword evidence="11" id="KW-0963">Cytoplasm</keyword>
<dbReference type="PANTHER" id="PTHR10642">
    <property type="entry name" value="RIBONUCLEASE H1"/>
    <property type="match status" value="1"/>
</dbReference>
<dbReference type="InterPro" id="IPR002156">
    <property type="entry name" value="RNaseH_domain"/>
</dbReference>
<evidence type="ECO:0000256" key="4">
    <source>
        <dbReference type="ARBA" id="ARBA00011245"/>
    </source>
</evidence>
<reference evidence="13" key="1">
    <citation type="journal article" date="2020" name="mSystems">
        <title>Genome- and Community-Level Interaction Insights into Carbon Utilization and Element Cycling Functions of Hydrothermarchaeota in Hydrothermal Sediment.</title>
        <authorList>
            <person name="Zhou Z."/>
            <person name="Liu Y."/>
            <person name="Xu W."/>
            <person name="Pan J."/>
            <person name="Luo Z.H."/>
            <person name="Li M."/>
        </authorList>
    </citation>
    <scope>NUCLEOTIDE SEQUENCE [LARGE SCALE GENOMIC DNA]</scope>
    <source>
        <strain evidence="13">SpSt-289</strain>
    </source>
</reference>
<dbReference type="InterPro" id="IPR036397">
    <property type="entry name" value="RNaseH_sf"/>
</dbReference>
<dbReference type="EMBL" id="DSMG01000031">
    <property type="protein sequence ID" value="HDX30253.1"/>
    <property type="molecule type" value="Genomic_DNA"/>
</dbReference>
<dbReference type="NCBIfam" id="NF001236">
    <property type="entry name" value="PRK00203.1"/>
    <property type="match status" value="1"/>
</dbReference>
<keyword evidence="7 11" id="KW-0479">Metal-binding</keyword>
<accession>A0A7C1FIT8</accession>
<sequence>MTKRKQVIIYTDGAAEPNPGPGGYGVVLVYGPHRKQISGGFARTTNNRMELMAAIKGLEMLKEPCDVTLVSDSKYLVDAMTKGWAQRWRQRRWRKSDKEPVVNPDLWERLLTLCDQHNVTFEWVKGHANHPENELCDRLAVAALQQPNLPPDDGYVEAAPPSDQNTYSKTGLFCQACGAELEKRPTKSKPQPGQRYFYEYHHRCPGCGRIYLVEEAKRSIPSASRESES</sequence>
<evidence type="ECO:0000256" key="6">
    <source>
        <dbReference type="ARBA" id="ARBA00022722"/>
    </source>
</evidence>
<dbReference type="InterPro" id="IPR012337">
    <property type="entry name" value="RNaseH-like_sf"/>
</dbReference>
<dbReference type="HAMAP" id="MF_00042">
    <property type="entry name" value="RNase_H"/>
    <property type="match status" value="1"/>
</dbReference>
<feature type="binding site" evidence="11">
    <location>
        <position position="50"/>
    </location>
    <ligand>
        <name>Mg(2+)</name>
        <dbReference type="ChEBI" id="CHEBI:18420"/>
        <label>1</label>
    </ligand>
</feature>
<comment type="function">
    <text evidence="2 11">Endonuclease that specifically degrades the RNA of RNA-DNA hybrids.</text>
</comment>
<feature type="binding site" evidence="11">
    <location>
        <position position="12"/>
    </location>
    <ligand>
        <name>Mg(2+)</name>
        <dbReference type="ChEBI" id="CHEBI:18420"/>
        <label>2</label>
    </ligand>
</feature>
<comment type="catalytic activity">
    <reaction evidence="1 11">
        <text>Endonucleolytic cleavage to 5'-phosphomonoester.</text>
        <dbReference type="EC" id="3.1.26.4"/>
    </reaction>
</comment>
<keyword evidence="10 11" id="KW-0460">Magnesium</keyword>
<protein>
    <recommendedName>
        <fullName evidence="5 11">Ribonuclease H</fullName>
        <shortName evidence="11">RNase H</shortName>
        <ecNumber evidence="5 11">3.1.26.4</ecNumber>
    </recommendedName>
</protein>
<comment type="subunit">
    <text evidence="4 11">Monomer.</text>
</comment>
<dbReference type="PROSITE" id="PS50879">
    <property type="entry name" value="RNASE_H_1"/>
    <property type="match status" value="1"/>
</dbReference>
<comment type="caution">
    <text evidence="13">The sequence shown here is derived from an EMBL/GenBank/DDBJ whole genome shotgun (WGS) entry which is preliminary data.</text>
</comment>
<evidence type="ECO:0000256" key="1">
    <source>
        <dbReference type="ARBA" id="ARBA00000077"/>
    </source>
</evidence>
<dbReference type="FunFam" id="3.30.420.10:FF:000089">
    <property type="entry name" value="Ribonuclease H"/>
    <property type="match status" value="1"/>
</dbReference>
<evidence type="ECO:0000256" key="2">
    <source>
        <dbReference type="ARBA" id="ARBA00004065"/>
    </source>
</evidence>
<evidence type="ECO:0000256" key="11">
    <source>
        <dbReference type="HAMAP-Rule" id="MF_00042"/>
    </source>
</evidence>
<feature type="binding site" evidence="11">
    <location>
        <position position="137"/>
    </location>
    <ligand>
        <name>Mg(2+)</name>
        <dbReference type="ChEBI" id="CHEBI:18420"/>
        <label>2</label>
    </ligand>
</feature>
<keyword evidence="6 11" id="KW-0540">Nuclease</keyword>
<keyword evidence="8 11" id="KW-0255">Endonuclease</keyword>
<gene>
    <name evidence="11" type="primary">rnhA</name>
    <name evidence="13" type="ORF">ENQ20_02035</name>
</gene>
<evidence type="ECO:0000256" key="5">
    <source>
        <dbReference type="ARBA" id="ARBA00012180"/>
    </source>
</evidence>
<dbReference type="Gene3D" id="3.30.420.10">
    <property type="entry name" value="Ribonuclease H-like superfamily/Ribonuclease H"/>
    <property type="match status" value="1"/>
</dbReference>
<evidence type="ECO:0000256" key="10">
    <source>
        <dbReference type="ARBA" id="ARBA00022842"/>
    </source>
</evidence>
<evidence type="ECO:0000256" key="3">
    <source>
        <dbReference type="ARBA" id="ARBA00005300"/>
    </source>
</evidence>
<feature type="domain" description="RNase H type-1" evidence="12">
    <location>
        <begin position="3"/>
        <end position="145"/>
    </location>
</feature>
<dbReference type="Pfam" id="PF00075">
    <property type="entry name" value="RNase_H"/>
    <property type="match status" value="1"/>
</dbReference>
<comment type="similarity">
    <text evidence="3 11">Belongs to the RNase H family.</text>
</comment>